<comment type="similarity">
    <text evidence="1">Belongs to the myoviridae tail sheath protein family.</text>
</comment>
<dbReference type="Gene3D" id="3.40.50.11780">
    <property type="match status" value="2"/>
</dbReference>
<proteinExistence type="inferred from homology"/>
<sequence length="574" mass="63487">MPLDYFAPGVYVEEVDRGSRPIEGVSLSVPGFIGFTEDVRGDAEVFQPMMVTTWDQYLEYFGKPGSDGFTDFDAYLPFAVYGWFLNGGGRCWVSSIGTKLPGSEPAPPEKTATKLLTSSGRPALLFNLKGAAGEAEDGDAPALPAATGRVTVKVESSTPKPPEDEDAEPPIDDGQFFKVTVKRGDTVLETYDNLTMKEDVEAELGTYVLTALQESEAIDVSMPEGLGAISPLSKRPGNGTYEVAPPPPFIQDPDRLPRELQGKRDDRTGVQGIFEIDDVAMIACPDLMRVYQEGLLDIDQVHGVMEMMVSMCENSAPSPPFRMVVLDPPPIKPGKNENRAVAPEQQKPQDVAKWLREGFNRRSMFAALYYPWIKVANPRNGGRPIAIPPCGHMMGVWCRTDETRGLFKAPANDTPRGVLGLAYETNFREQELLNPLGINCIRNFSNYNRGIKIWGARTLAEPDNIQWRYIPVRRMMSYIEKSIEIGTQWVVFEPNDSTLWGRVTRTVSSFLEGLWRQGALVGGTAGESFFVKCDGELNTADTMMMGRLYIEVGVAPVRPAEFVIFRISQWAPGQ</sequence>
<name>A0ABT2MQ59_9CYAN</name>
<accession>A0ABT2MQ59</accession>
<feature type="domain" description="Tail sheath protein subtilisin-like" evidence="3">
    <location>
        <begin position="359"/>
        <end position="459"/>
    </location>
</feature>
<dbReference type="EMBL" id="JAMXFF010000014">
    <property type="protein sequence ID" value="MCT7966869.1"/>
    <property type="molecule type" value="Genomic_DNA"/>
</dbReference>
<evidence type="ECO:0000256" key="2">
    <source>
        <dbReference type="SAM" id="MobiDB-lite"/>
    </source>
</evidence>
<feature type="domain" description="Tail sheath protein C-terminal" evidence="4">
    <location>
        <begin position="465"/>
        <end position="568"/>
    </location>
</feature>
<dbReference type="InterPro" id="IPR052042">
    <property type="entry name" value="Tail_sheath_structural"/>
</dbReference>
<dbReference type="Proteomes" id="UP001525890">
    <property type="component" value="Unassembled WGS sequence"/>
</dbReference>
<dbReference type="Pfam" id="PF04984">
    <property type="entry name" value="Phage_sheath_1"/>
    <property type="match status" value="1"/>
</dbReference>
<keyword evidence="6" id="KW-1185">Reference proteome</keyword>
<dbReference type="InterPro" id="IPR020287">
    <property type="entry name" value="Tail_sheath_C"/>
</dbReference>
<dbReference type="Pfam" id="PF17482">
    <property type="entry name" value="Phage_sheath_1C"/>
    <property type="match status" value="1"/>
</dbReference>
<evidence type="ECO:0000313" key="6">
    <source>
        <dbReference type="Proteomes" id="UP001525890"/>
    </source>
</evidence>
<protein>
    <submittedName>
        <fullName evidence="5">Phage tail sheath subtilisin-like domain-containing protein</fullName>
    </submittedName>
</protein>
<evidence type="ECO:0000259" key="3">
    <source>
        <dbReference type="Pfam" id="PF04984"/>
    </source>
</evidence>
<dbReference type="RefSeq" id="WP_368006496.1">
    <property type="nucleotide sequence ID" value="NZ_JAMXFF010000014.1"/>
</dbReference>
<reference evidence="5 6" key="1">
    <citation type="journal article" date="2022" name="Front. Microbiol.">
        <title>High genomic differentiation and limited gene flow indicate recent cryptic speciation within the genus Laspinema (cyanobacteria).</title>
        <authorList>
            <person name="Stanojkovic A."/>
            <person name="Skoupy S."/>
            <person name="Skaloud P."/>
            <person name="Dvorak P."/>
        </authorList>
    </citation>
    <scope>NUCLEOTIDE SEQUENCE [LARGE SCALE GENOMIC DNA]</scope>
    <source>
        <strain evidence="5 6">D2a</strain>
    </source>
</reference>
<organism evidence="5 6">
    <name type="scientific">Laspinema palackyanum D2a</name>
    <dbReference type="NCBI Taxonomy" id="2953684"/>
    <lineage>
        <taxon>Bacteria</taxon>
        <taxon>Bacillati</taxon>
        <taxon>Cyanobacteriota</taxon>
        <taxon>Cyanophyceae</taxon>
        <taxon>Oscillatoriophycideae</taxon>
        <taxon>Oscillatoriales</taxon>
        <taxon>Laspinemataceae</taxon>
        <taxon>Laspinema</taxon>
        <taxon>Laspinema palackyanum</taxon>
    </lineage>
</organism>
<dbReference type="InterPro" id="IPR035089">
    <property type="entry name" value="Phage_sheath_subtilisin"/>
</dbReference>
<evidence type="ECO:0000256" key="1">
    <source>
        <dbReference type="ARBA" id="ARBA00008005"/>
    </source>
</evidence>
<gene>
    <name evidence="5" type="ORF">NG799_11045</name>
</gene>
<dbReference type="PANTHER" id="PTHR35861:SF1">
    <property type="entry name" value="PHAGE TAIL SHEATH PROTEIN"/>
    <property type="match status" value="1"/>
</dbReference>
<comment type="caution">
    <text evidence="5">The sequence shown here is derived from an EMBL/GenBank/DDBJ whole genome shotgun (WGS) entry which is preliminary data.</text>
</comment>
<dbReference type="PANTHER" id="PTHR35861">
    <property type="match status" value="1"/>
</dbReference>
<evidence type="ECO:0000259" key="4">
    <source>
        <dbReference type="Pfam" id="PF17482"/>
    </source>
</evidence>
<evidence type="ECO:0000313" key="5">
    <source>
        <dbReference type="EMBL" id="MCT7966869.1"/>
    </source>
</evidence>
<feature type="region of interest" description="Disordered" evidence="2">
    <location>
        <begin position="152"/>
        <end position="172"/>
    </location>
</feature>